<dbReference type="Proteomes" id="UP001193081">
    <property type="component" value="Unassembled WGS sequence"/>
</dbReference>
<comment type="caution">
    <text evidence="3">The sequence shown here is derived from an EMBL/GenBank/DDBJ whole genome shotgun (WGS) entry which is preliminary data.</text>
</comment>
<dbReference type="Pfam" id="PF12849">
    <property type="entry name" value="PBP_like_2"/>
    <property type="match status" value="1"/>
</dbReference>
<keyword evidence="1" id="KW-0732">Signal</keyword>
<evidence type="ECO:0000259" key="2">
    <source>
        <dbReference type="Pfam" id="PF12849"/>
    </source>
</evidence>
<evidence type="ECO:0000313" key="4">
    <source>
        <dbReference type="Proteomes" id="UP001193081"/>
    </source>
</evidence>
<dbReference type="EMBL" id="SIJK02000011">
    <property type="protein sequence ID" value="MBP1465672.1"/>
    <property type="molecule type" value="Genomic_DNA"/>
</dbReference>
<organism evidence="3 4">
    <name type="scientific">Candidatus Chloroploca mongolica</name>
    <dbReference type="NCBI Taxonomy" id="2528176"/>
    <lineage>
        <taxon>Bacteria</taxon>
        <taxon>Bacillati</taxon>
        <taxon>Chloroflexota</taxon>
        <taxon>Chloroflexia</taxon>
        <taxon>Chloroflexales</taxon>
        <taxon>Chloroflexineae</taxon>
        <taxon>Oscillochloridaceae</taxon>
        <taxon>Candidatus Chloroploca</taxon>
    </lineage>
</organism>
<dbReference type="SUPFAM" id="SSF53850">
    <property type="entry name" value="Periplasmic binding protein-like II"/>
    <property type="match status" value="1"/>
</dbReference>
<protein>
    <submittedName>
        <fullName evidence="3">Substrate-binding domain-containing protein</fullName>
    </submittedName>
</protein>
<reference evidence="3 4" key="1">
    <citation type="submission" date="2021-03" db="EMBL/GenBank/DDBJ databases">
        <authorList>
            <person name="Grouzdev D.S."/>
        </authorList>
    </citation>
    <scope>NUCLEOTIDE SEQUENCE [LARGE SCALE GENOMIC DNA]</scope>
    <source>
        <strain evidence="3 4">M50-1</strain>
    </source>
</reference>
<accession>A0ABS4D8A3</accession>
<dbReference type="InterPro" id="IPR052738">
    <property type="entry name" value="ABC-Tungstate_binding"/>
</dbReference>
<feature type="chain" id="PRO_5045402808" evidence="1">
    <location>
        <begin position="22"/>
        <end position="291"/>
    </location>
</feature>
<name>A0ABS4D8A3_9CHLR</name>
<dbReference type="InterPro" id="IPR024370">
    <property type="entry name" value="PBP_domain"/>
</dbReference>
<dbReference type="PROSITE" id="PS51257">
    <property type="entry name" value="PROKAR_LIPOPROTEIN"/>
    <property type="match status" value="1"/>
</dbReference>
<dbReference type="RefSeq" id="WP_205712609.1">
    <property type="nucleotide sequence ID" value="NZ_SIJK02000011.1"/>
</dbReference>
<proteinExistence type="predicted"/>
<evidence type="ECO:0000256" key="1">
    <source>
        <dbReference type="SAM" id="SignalP"/>
    </source>
</evidence>
<feature type="signal peptide" evidence="1">
    <location>
        <begin position="1"/>
        <end position="21"/>
    </location>
</feature>
<sequence length="291" mass="30666">MRNVIHTVVAVIMLGALVACGTAPQVTPAEPAAPQVLRLATTTSTADSGLLEAILPDFEARFNARVEVIAVGTGQALALGQSGDVDVVLVHARAREDAFVAEGYGVNRRDVMYNDFVVVGPAADPAGIAGIATAAEAFAMIAETGSLFAARGDDSGTSTAELGIWRSIGITPTAELNWYRSLGQGMGETLITANEQEAYTLTDRGTFLAMRDSVPDLTILVGGATVAENQDPRLRNPYGVIPVNPERHEGIQATLAEEFAAWLTSPETQAMIGEYGTERFGQPLFYPAATQ</sequence>
<feature type="domain" description="PBP" evidence="2">
    <location>
        <begin position="36"/>
        <end position="267"/>
    </location>
</feature>
<gene>
    <name evidence="3" type="ORF">EYB53_008135</name>
</gene>
<dbReference type="PANTHER" id="PTHR37945:SF1">
    <property type="entry name" value="EXTRACELLULAR TUNGSTATE BINDING PROTEIN"/>
    <property type="match status" value="1"/>
</dbReference>
<keyword evidence="4" id="KW-1185">Reference proteome</keyword>
<dbReference type="PANTHER" id="PTHR37945">
    <property type="entry name" value="EXTRACELLULAR TUNGSTATE BINDING PROTEIN"/>
    <property type="match status" value="1"/>
</dbReference>
<evidence type="ECO:0000313" key="3">
    <source>
        <dbReference type="EMBL" id="MBP1465672.1"/>
    </source>
</evidence>
<dbReference type="Gene3D" id="3.40.190.10">
    <property type="entry name" value="Periplasmic binding protein-like II"/>
    <property type="match status" value="2"/>
</dbReference>